<keyword evidence="11" id="KW-1185">Reference proteome</keyword>
<dbReference type="Pfam" id="PF09922">
    <property type="entry name" value="LiaF-like_C"/>
    <property type="match status" value="1"/>
</dbReference>
<dbReference type="InterPro" id="IPR007168">
    <property type="entry name" value="Phageshock_PspC_N"/>
</dbReference>
<feature type="domain" description="Phage shock protein PspC N-terminal" evidence="8">
    <location>
        <begin position="17"/>
        <end position="72"/>
    </location>
</feature>
<comment type="subcellular location">
    <subcellularLocation>
        <location evidence="1">Cell membrane</location>
        <topology evidence="1">Single-pass membrane protein</topology>
    </subcellularLocation>
</comment>
<feature type="domain" description="Cell wall-active antibiotics response LiaF-like C-terminal" evidence="9">
    <location>
        <begin position="378"/>
        <end position="434"/>
    </location>
</feature>
<feature type="transmembrane region" description="Helical" evidence="7">
    <location>
        <begin position="117"/>
        <end position="135"/>
    </location>
</feature>
<dbReference type="InterPro" id="IPR052027">
    <property type="entry name" value="PspC"/>
</dbReference>
<feature type="transmembrane region" description="Helical" evidence="7">
    <location>
        <begin position="308"/>
        <end position="328"/>
    </location>
</feature>
<dbReference type="PANTHER" id="PTHR33885:SF3">
    <property type="entry name" value="PHAGE SHOCK PROTEIN C"/>
    <property type="match status" value="1"/>
</dbReference>
<feature type="transmembrane region" description="Helical" evidence="7">
    <location>
        <begin position="283"/>
        <end position="302"/>
    </location>
</feature>
<feature type="region of interest" description="Disordered" evidence="6">
    <location>
        <begin position="183"/>
        <end position="276"/>
    </location>
</feature>
<feature type="transmembrane region" description="Helical" evidence="7">
    <location>
        <begin position="47"/>
        <end position="71"/>
    </location>
</feature>
<gene>
    <name evidence="10" type="ORF">ACFO6S_02955</name>
</gene>
<dbReference type="Pfam" id="PF04024">
    <property type="entry name" value="PspC"/>
    <property type="match status" value="1"/>
</dbReference>
<sequence length="466" mass="47618">MSNPSFPEQLQQLWRTRPVRLPSRGPIAGVAAGIGHRYGVDPVLVRVAFAVSTIFGGVGIALYLACWLLLPRAGDQASAAESLVGRGHSSESGTRTVVLAVALVIALSTLGPVGVGLGGSGLISLALMLGGLWLLHQRRPVPPPLPAGVVPDGLDAASSSGYPGTRHPYAHGGYTAPGAYATLPKTYEPTPGFQAAPRPSDPAPIGEWPGPDAVEPTTPPTTPHLSASPPPAAAQATPFGPAPTPPDWDPLGVAPFAWDLPEPTPAAPPAAPKPPKSRLTSTVLGLAILVTAAAWAVGSATGTQWLSAGQLGAVALAVIGVGLVVGAFLRRGYGLLVVTGPLIGFVVLASLIGPVDWDNRHLGDQTWTPTDAAQLEDHYAGQVGDFVLDLRQVALTGDKEIEIDSGIGEFTVLVPANMDVRNHCSIAVGELMCLPEGVDGGADGIGGPVLTLNMTGKVGELTVDRG</sequence>
<evidence type="ECO:0000313" key="11">
    <source>
        <dbReference type="Proteomes" id="UP001595914"/>
    </source>
</evidence>
<evidence type="ECO:0000256" key="6">
    <source>
        <dbReference type="SAM" id="MobiDB-lite"/>
    </source>
</evidence>
<feature type="transmembrane region" description="Helical" evidence="7">
    <location>
        <begin position="335"/>
        <end position="355"/>
    </location>
</feature>
<evidence type="ECO:0000256" key="5">
    <source>
        <dbReference type="ARBA" id="ARBA00023136"/>
    </source>
</evidence>
<reference evidence="11" key="1">
    <citation type="journal article" date="2019" name="Int. J. Syst. Evol. Microbiol.">
        <title>The Global Catalogue of Microorganisms (GCM) 10K type strain sequencing project: providing services to taxonomists for standard genome sequencing and annotation.</title>
        <authorList>
            <consortium name="The Broad Institute Genomics Platform"/>
            <consortium name="The Broad Institute Genome Sequencing Center for Infectious Disease"/>
            <person name="Wu L."/>
            <person name="Ma J."/>
        </authorList>
    </citation>
    <scope>NUCLEOTIDE SEQUENCE [LARGE SCALE GENOMIC DNA]</scope>
    <source>
        <strain evidence="11">CCUG 54520</strain>
    </source>
</reference>
<evidence type="ECO:0000259" key="9">
    <source>
        <dbReference type="Pfam" id="PF09922"/>
    </source>
</evidence>
<evidence type="ECO:0000256" key="7">
    <source>
        <dbReference type="SAM" id="Phobius"/>
    </source>
</evidence>
<dbReference type="Proteomes" id="UP001595914">
    <property type="component" value="Unassembled WGS sequence"/>
</dbReference>
<dbReference type="RefSeq" id="WP_378413938.1">
    <property type="nucleotide sequence ID" value="NZ_JBHSFO010000001.1"/>
</dbReference>
<name>A0ABV9FKT9_9NOCA</name>
<comment type="caution">
    <text evidence="10">The sequence shown here is derived from an EMBL/GenBank/DDBJ whole genome shotgun (WGS) entry which is preliminary data.</text>
</comment>
<feature type="compositionally biased region" description="Pro residues" evidence="6">
    <location>
        <begin position="217"/>
        <end position="232"/>
    </location>
</feature>
<dbReference type="EMBL" id="JBHSFO010000001">
    <property type="protein sequence ID" value="MFC4602646.1"/>
    <property type="molecule type" value="Genomic_DNA"/>
</dbReference>
<accession>A0ABV9FKT9</accession>
<dbReference type="PRINTS" id="PR01217">
    <property type="entry name" value="PRICHEXTENSN"/>
</dbReference>
<evidence type="ECO:0000256" key="1">
    <source>
        <dbReference type="ARBA" id="ARBA00004162"/>
    </source>
</evidence>
<proteinExistence type="predicted"/>
<evidence type="ECO:0000313" key="10">
    <source>
        <dbReference type="EMBL" id="MFC4602646.1"/>
    </source>
</evidence>
<evidence type="ECO:0000256" key="2">
    <source>
        <dbReference type="ARBA" id="ARBA00022475"/>
    </source>
</evidence>
<keyword evidence="4 7" id="KW-1133">Transmembrane helix</keyword>
<protein>
    <submittedName>
        <fullName evidence="10">PspC domain-containing protein</fullName>
    </submittedName>
</protein>
<dbReference type="InterPro" id="IPR024425">
    <property type="entry name" value="LiaF-like_C"/>
</dbReference>
<evidence type="ECO:0000259" key="8">
    <source>
        <dbReference type="Pfam" id="PF04024"/>
    </source>
</evidence>
<keyword evidence="5 7" id="KW-0472">Membrane</keyword>
<evidence type="ECO:0000256" key="4">
    <source>
        <dbReference type="ARBA" id="ARBA00022989"/>
    </source>
</evidence>
<evidence type="ECO:0000256" key="3">
    <source>
        <dbReference type="ARBA" id="ARBA00022692"/>
    </source>
</evidence>
<keyword evidence="3 7" id="KW-0812">Transmembrane</keyword>
<organism evidence="10 11">
    <name type="scientific">Rhodococcus kronopolitis</name>
    <dbReference type="NCBI Taxonomy" id="1460226"/>
    <lineage>
        <taxon>Bacteria</taxon>
        <taxon>Bacillati</taxon>
        <taxon>Actinomycetota</taxon>
        <taxon>Actinomycetes</taxon>
        <taxon>Mycobacteriales</taxon>
        <taxon>Nocardiaceae</taxon>
        <taxon>Rhodococcus</taxon>
    </lineage>
</organism>
<feature type="compositionally biased region" description="Pro residues" evidence="6">
    <location>
        <begin position="262"/>
        <end position="274"/>
    </location>
</feature>
<keyword evidence="2" id="KW-1003">Cell membrane</keyword>
<dbReference type="PANTHER" id="PTHR33885">
    <property type="entry name" value="PHAGE SHOCK PROTEIN C"/>
    <property type="match status" value="1"/>
</dbReference>